<dbReference type="EMBL" id="CAJOBA010003442">
    <property type="protein sequence ID" value="CAF3681945.1"/>
    <property type="molecule type" value="Genomic_DNA"/>
</dbReference>
<evidence type="ECO:0000259" key="3">
    <source>
        <dbReference type="Pfam" id="PF02441"/>
    </source>
</evidence>
<dbReference type="AlphaFoldDB" id="A0A8S2DGR7"/>
<dbReference type="InterPro" id="IPR003382">
    <property type="entry name" value="Flavoprotein"/>
</dbReference>
<dbReference type="GO" id="GO:0015937">
    <property type="term" value="P:coenzyme A biosynthetic process"/>
    <property type="evidence" value="ECO:0007669"/>
    <property type="project" value="UniProtKB-KW"/>
</dbReference>
<evidence type="ECO:0000313" key="4">
    <source>
        <dbReference type="EMBL" id="CAF0901325.1"/>
    </source>
</evidence>
<dbReference type="Gene3D" id="3.40.50.1950">
    <property type="entry name" value="Flavin prenyltransferase-like"/>
    <property type="match status" value="1"/>
</dbReference>
<dbReference type="Pfam" id="PF02441">
    <property type="entry name" value="Flavoprotein"/>
    <property type="match status" value="1"/>
</dbReference>
<gene>
    <name evidence="4" type="ORF">OVA965_LOCUS9640</name>
    <name evidence="5" type="ORF">TMI583_LOCUS9634</name>
</gene>
<name>A0A8S2DGR7_9BILA</name>
<dbReference type="PANTHER" id="PTHR14359:SF6">
    <property type="entry name" value="PHOSPHOPANTOTHENOYLCYSTEINE DECARBOXYLASE"/>
    <property type="match status" value="1"/>
</dbReference>
<dbReference type="GO" id="GO:0010181">
    <property type="term" value="F:FMN binding"/>
    <property type="evidence" value="ECO:0007669"/>
    <property type="project" value="TreeGrafter"/>
</dbReference>
<keyword evidence="1" id="KW-0173">Coenzyme A biosynthesis</keyword>
<organism evidence="4 6">
    <name type="scientific">Didymodactylos carnosus</name>
    <dbReference type="NCBI Taxonomy" id="1234261"/>
    <lineage>
        <taxon>Eukaryota</taxon>
        <taxon>Metazoa</taxon>
        <taxon>Spiralia</taxon>
        <taxon>Gnathifera</taxon>
        <taxon>Rotifera</taxon>
        <taxon>Eurotatoria</taxon>
        <taxon>Bdelloidea</taxon>
        <taxon>Philodinida</taxon>
        <taxon>Philodinidae</taxon>
        <taxon>Didymodactylos</taxon>
    </lineage>
</organism>
<dbReference type="InterPro" id="IPR036551">
    <property type="entry name" value="Flavin_trans-like"/>
</dbReference>
<sequence>MDTCSRRLNLLLGVTGSVAAIKVSELVQLFNDKNFNIIIIPTKASQYFMKLDEQSNIQHGIINDLTANKNEVKNLYFLDEDEWLTWHERNDPILHIELRNWADICLIAPLDANTLAKLSNGLCDNLLTNVVRAWDIRNKLVFLAPAMNTYMYEHPLTRKQLDILKTFGYIEIESIEKTLMCGQKGLGAMSSTQTIVDTIISRLAERT</sequence>
<protein>
    <recommendedName>
        <fullName evidence="3">Flavoprotein domain-containing protein</fullName>
    </recommendedName>
</protein>
<reference evidence="4" key="1">
    <citation type="submission" date="2021-02" db="EMBL/GenBank/DDBJ databases">
        <authorList>
            <person name="Nowell W R."/>
        </authorList>
    </citation>
    <scope>NUCLEOTIDE SEQUENCE</scope>
</reference>
<dbReference type="Proteomes" id="UP000682733">
    <property type="component" value="Unassembled WGS sequence"/>
</dbReference>
<evidence type="ECO:0000313" key="6">
    <source>
        <dbReference type="Proteomes" id="UP000677228"/>
    </source>
</evidence>
<dbReference type="GO" id="GO:0004633">
    <property type="term" value="F:phosphopantothenoylcysteine decarboxylase activity"/>
    <property type="evidence" value="ECO:0007669"/>
    <property type="project" value="TreeGrafter"/>
</dbReference>
<feature type="domain" description="Flavoprotein" evidence="3">
    <location>
        <begin position="9"/>
        <end position="202"/>
    </location>
</feature>
<comment type="caution">
    <text evidence="4">The sequence shown here is derived from an EMBL/GenBank/DDBJ whole genome shotgun (WGS) entry which is preliminary data.</text>
</comment>
<dbReference type="SUPFAM" id="SSF52507">
    <property type="entry name" value="Homo-oligomeric flavin-containing Cys decarboxylases, HFCD"/>
    <property type="match status" value="1"/>
</dbReference>
<dbReference type="GO" id="GO:0071513">
    <property type="term" value="C:phosphopantothenoylcysteine decarboxylase complex"/>
    <property type="evidence" value="ECO:0007669"/>
    <property type="project" value="TreeGrafter"/>
</dbReference>
<evidence type="ECO:0000256" key="1">
    <source>
        <dbReference type="ARBA" id="ARBA00022993"/>
    </source>
</evidence>
<comment type="similarity">
    <text evidence="2">Belongs to the HFCD (homooligomeric flavin containing Cys decarboxylase) superfamily.</text>
</comment>
<dbReference type="EMBL" id="CAJNOK010003442">
    <property type="protein sequence ID" value="CAF0901325.1"/>
    <property type="molecule type" value="Genomic_DNA"/>
</dbReference>
<accession>A0A8S2DGR7</accession>
<evidence type="ECO:0000256" key="2">
    <source>
        <dbReference type="ARBA" id="ARBA00038350"/>
    </source>
</evidence>
<dbReference type="PANTHER" id="PTHR14359">
    <property type="entry name" value="HOMO-OLIGOMERIC FLAVIN CONTAINING CYS DECARBOXYLASE FAMILY"/>
    <property type="match status" value="1"/>
</dbReference>
<proteinExistence type="inferred from homology"/>
<dbReference type="Proteomes" id="UP000677228">
    <property type="component" value="Unassembled WGS sequence"/>
</dbReference>
<evidence type="ECO:0000313" key="5">
    <source>
        <dbReference type="EMBL" id="CAF3681945.1"/>
    </source>
</evidence>